<dbReference type="Pfam" id="PF01381">
    <property type="entry name" value="HTH_3"/>
    <property type="match status" value="1"/>
</dbReference>
<gene>
    <name evidence="3" type="ORF">CLSPO_c24270</name>
</gene>
<accession>A0A7U4LNB3</accession>
<dbReference type="PANTHER" id="PTHR46558">
    <property type="entry name" value="TRACRIPTIONAL REGULATORY PROTEIN-RELATED-RELATED"/>
    <property type="match status" value="1"/>
</dbReference>
<dbReference type="EMBL" id="CP009225">
    <property type="protein sequence ID" value="AKC63147.1"/>
    <property type="molecule type" value="Genomic_DNA"/>
</dbReference>
<dbReference type="Gene3D" id="1.10.260.40">
    <property type="entry name" value="lambda repressor-like DNA-binding domains"/>
    <property type="match status" value="1"/>
</dbReference>
<dbReference type="Proteomes" id="UP000033052">
    <property type="component" value="Chromosome"/>
</dbReference>
<evidence type="ECO:0000313" key="4">
    <source>
        <dbReference type="Proteomes" id="UP000033052"/>
    </source>
</evidence>
<keyword evidence="1" id="KW-0238">DNA-binding</keyword>
<name>A0A7U4LNB3_CLOSG</name>
<protein>
    <submittedName>
        <fullName evidence="3">Putative transcriptional regulator</fullName>
    </submittedName>
</protein>
<dbReference type="GO" id="GO:0003677">
    <property type="term" value="F:DNA binding"/>
    <property type="evidence" value="ECO:0007669"/>
    <property type="project" value="UniProtKB-KW"/>
</dbReference>
<dbReference type="CDD" id="cd00093">
    <property type="entry name" value="HTH_XRE"/>
    <property type="match status" value="1"/>
</dbReference>
<evidence type="ECO:0000313" key="3">
    <source>
        <dbReference type="EMBL" id="AKC63147.1"/>
    </source>
</evidence>
<dbReference type="AlphaFoldDB" id="A0A7U4LNB3"/>
<feature type="domain" description="HTH cro/C1-type" evidence="2">
    <location>
        <begin position="19"/>
        <end position="62"/>
    </location>
</feature>
<dbReference type="PANTHER" id="PTHR46558:SF4">
    <property type="entry name" value="DNA-BIDING PHAGE PROTEIN"/>
    <property type="match status" value="1"/>
</dbReference>
<dbReference type="KEGG" id="cld:CLSPO_c24270"/>
<evidence type="ECO:0000259" key="2">
    <source>
        <dbReference type="PROSITE" id="PS50943"/>
    </source>
</evidence>
<reference evidence="3 4" key="1">
    <citation type="journal article" date="2015" name="PLoS ONE">
        <title>A universal mariner transposon system for forward genetic studies in the genus clostridium.</title>
        <authorList>
            <person name="Zhang Y."/>
            <person name="Grosse-Honebrink A."/>
            <person name="Minton N.P."/>
        </authorList>
    </citation>
    <scope>NUCLEOTIDE SEQUENCE [LARGE SCALE GENOMIC DNA]</scope>
    <source>
        <strain evidence="3 4">NCIMB 10696</strain>
    </source>
</reference>
<proteinExistence type="predicted"/>
<evidence type="ECO:0000256" key="1">
    <source>
        <dbReference type="ARBA" id="ARBA00023125"/>
    </source>
</evidence>
<dbReference type="InterPro" id="IPR010982">
    <property type="entry name" value="Lambda_DNA-bd_dom_sf"/>
</dbReference>
<dbReference type="GeneID" id="92939096"/>
<dbReference type="RefSeq" id="WP_033060233.1">
    <property type="nucleotide sequence ID" value="NZ_CP009225.1"/>
</dbReference>
<dbReference type="SUPFAM" id="SSF47413">
    <property type="entry name" value="lambda repressor-like DNA-binding domains"/>
    <property type="match status" value="1"/>
</dbReference>
<dbReference type="SMART" id="SM00530">
    <property type="entry name" value="HTH_XRE"/>
    <property type="match status" value="1"/>
</dbReference>
<dbReference type="InterPro" id="IPR001387">
    <property type="entry name" value="Cro/C1-type_HTH"/>
</dbReference>
<organism evidence="3 4">
    <name type="scientific">Clostridium sporogenes</name>
    <dbReference type="NCBI Taxonomy" id="1509"/>
    <lineage>
        <taxon>Bacteria</taxon>
        <taxon>Bacillati</taxon>
        <taxon>Bacillota</taxon>
        <taxon>Clostridia</taxon>
        <taxon>Eubacteriales</taxon>
        <taxon>Clostridiaceae</taxon>
        <taxon>Clostridium</taxon>
    </lineage>
</organism>
<sequence>MSIKNKLLDIRLEMGYKFQKDFAEFLGISPYQYNRYEKNVSQPSVEILYNISKKINKKIEDIIEVEES</sequence>
<dbReference type="PROSITE" id="PS50943">
    <property type="entry name" value="HTH_CROC1"/>
    <property type="match status" value="1"/>
</dbReference>